<dbReference type="SUPFAM" id="SSF51395">
    <property type="entry name" value="FMN-linked oxidoreductases"/>
    <property type="match status" value="1"/>
</dbReference>
<evidence type="ECO:0000256" key="10">
    <source>
        <dbReference type="ARBA" id="ARBA00023002"/>
    </source>
</evidence>
<dbReference type="NCBIfam" id="NF003645">
    <property type="entry name" value="PRK05286.1-2"/>
    <property type="match status" value="1"/>
</dbReference>
<comment type="similarity">
    <text evidence="4 13">Belongs to the dihydroorotate dehydrogenase family. Type 2 subfamily.</text>
</comment>
<feature type="active site" description="Nucleophile" evidence="13">
    <location>
        <position position="175"/>
    </location>
</feature>
<keyword evidence="7 13" id="KW-0285">Flavoprotein</keyword>
<evidence type="ECO:0000256" key="9">
    <source>
        <dbReference type="ARBA" id="ARBA00022975"/>
    </source>
</evidence>
<dbReference type="Pfam" id="PF01180">
    <property type="entry name" value="DHO_dh"/>
    <property type="match status" value="1"/>
</dbReference>
<evidence type="ECO:0000256" key="7">
    <source>
        <dbReference type="ARBA" id="ARBA00022630"/>
    </source>
</evidence>
<dbReference type="InterPro" id="IPR013785">
    <property type="entry name" value="Aldolase_TIM"/>
</dbReference>
<dbReference type="EC" id="1.3.5.2" evidence="13"/>
<dbReference type="CDD" id="cd04738">
    <property type="entry name" value="DHOD_2_like"/>
    <property type="match status" value="1"/>
</dbReference>
<feature type="binding site" evidence="13">
    <location>
        <position position="177"/>
    </location>
    <ligand>
        <name>substrate</name>
    </ligand>
</feature>
<evidence type="ECO:0000256" key="5">
    <source>
        <dbReference type="ARBA" id="ARBA00011245"/>
    </source>
</evidence>
<dbReference type="GO" id="GO:0005737">
    <property type="term" value="C:cytoplasm"/>
    <property type="evidence" value="ECO:0007669"/>
    <property type="project" value="InterPro"/>
</dbReference>
<keyword evidence="9 13" id="KW-0665">Pyrimidine biosynthesis</keyword>
<comment type="catalytic activity">
    <reaction evidence="12 13">
        <text>(S)-dihydroorotate + a quinone = orotate + a quinol</text>
        <dbReference type="Rhea" id="RHEA:30187"/>
        <dbReference type="ChEBI" id="CHEBI:24646"/>
        <dbReference type="ChEBI" id="CHEBI:30839"/>
        <dbReference type="ChEBI" id="CHEBI:30864"/>
        <dbReference type="ChEBI" id="CHEBI:132124"/>
        <dbReference type="EC" id="1.3.5.2"/>
    </reaction>
</comment>
<feature type="domain" description="Dihydroorotate dehydrogenase catalytic" evidence="14">
    <location>
        <begin position="47"/>
        <end position="335"/>
    </location>
</feature>
<gene>
    <name evidence="13" type="primary">pyrD</name>
    <name evidence="15" type="ORF">BTO11_14065</name>
</gene>
<dbReference type="HAMAP" id="MF_00225">
    <property type="entry name" value="DHO_dh_type2"/>
    <property type="match status" value="1"/>
</dbReference>
<dbReference type="NCBIfam" id="NF003652">
    <property type="entry name" value="PRK05286.2-5"/>
    <property type="match status" value="1"/>
</dbReference>
<name>A0A2S7UZF2_9GAMM</name>
<evidence type="ECO:0000256" key="2">
    <source>
        <dbReference type="ARBA" id="ARBA00004202"/>
    </source>
</evidence>
<comment type="pathway">
    <text evidence="3 13">Pyrimidine metabolism; UMP biosynthesis via de novo pathway; orotate from (S)-dihydroorotate (quinone route): step 1/1.</text>
</comment>
<dbReference type="PIRSF" id="PIRSF000164">
    <property type="entry name" value="DHO_oxidase"/>
    <property type="match status" value="1"/>
</dbReference>
<dbReference type="NCBIfam" id="NF003646">
    <property type="entry name" value="PRK05286.1-4"/>
    <property type="match status" value="1"/>
</dbReference>
<feature type="binding site" evidence="13">
    <location>
        <position position="268"/>
    </location>
    <ligand>
        <name>FMN</name>
        <dbReference type="ChEBI" id="CHEBI:58210"/>
    </ligand>
</feature>
<dbReference type="EMBL" id="MSCH01000003">
    <property type="protein sequence ID" value="PQJ54661.1"/>
    <property type="molecule type" value="Genomic_DNA"/>
</dbReference>
<evidence type="ECO:0000256" key="13">
    <source>
        <dbReference type="HAMAP-Rule" id="MF_00225"/>
    </source>
</evidence>
<evidence type="ECO:0000256" key="11">
    <source>
        <dbReference type="ARBA" id="ARBA00023136"/>
    </source>
</evidence>
<dbReference type="RefSeq" id="WP_105053180.1">
    <property type="nucleotide sequence ID" value="NZ_BMYG01000001.1"/>
</dbReference>
<dbReference type="GO" id="GO:0044205">
    <property type="term" value="P:'de novo' UMP biosynthetic process"/>
    <property type="evidence" value="ECO:0007669"/>
    <property type="project" value="UniProtKB-UniRule"/>
</dbReference>
<keyword evidence="10 13" id="KW-0560">Oxidoreductase</keyword>
<proteinExistence type="inferred from homology"/>
<dbReference type="InterPro" id="IPR050074">
    <property type="entry name" value="DHO_dehydrogenase"/>
</dbReference>
<dbReference type="GO" id="GO:0106430">
    <property type="term" value="F:dihydroorotate dehydrogenase (quinone) activity"/>
    <property type="evidence" value="ECO:0007669"/>
    <property type="project" value="UniProtKB-EC"/>
</dbReference>
<dbReference type="NCBIfam" id="NF003644">
    <property type="entry name" value="PRK05286.1-1"/>
    <property type="match status" value="1"/>
</dbReference>
<reference evidence="15 16" key="1">
    <citation type="submission" date="2016-12" db="EMBL/GenBank/DDBJ databases">
        <title>Diversity of luminous bacteria.</title>
        <authorList>
            <person name="Yoshizawa S."/>
            <person name="Kogure K."/>
        </authorList>
    </citation>
    <scope>NUCLEOTIDE SEQUENCE [LARGE SCALE GENOMIC DNA]</scope>
    <source>
        <strain evidence="15 16">SA4-48</strain>
    </source>
</reference>
<dbReference type="Gene3D" id="3.20.20.70">
    <property type="entry name" value="Aldolase class I"/>
    <property type="match status" value="1"/>
</dbReference>
<dbReference type="PANTHER" id="PTHR48109:SF4">
    <property type="entry name" value="DIHYDROOROTATE DEHYDROGENASE (QUINONE), MITOCHONDRIAL"/>
    <property type="match status" value="1"/>
</dbReference>
<dbReference type="InterPro" id="IPR005719">
    <property type="entry name" value="Dihydroorotate_DH_2"/>
</dbReference>
<evidence type="ECO:0000256" key="12">
    <source>
        <dbReference type="ARBA" id="ARBA00048639"/>
    </source>
</evidence>
<dbReference type="PROSITE" id="PS00911">
    <property type="entry name" value="DHODEHASE_1"/>
    <property type="match status" value="1"/>
</dbReference>
<feature type="binding site" evidence="13">
    <location>
        <position position="172"/>
    </location>
    <ligand>
        <name>FMN</name>
        <dbReference type="ChEBI" id="CHEBI:58210"/>
    </ligand>
</feature>
<comment type="cofactor">
    <cofactor evidence="13">
        <name>FMN</name>
        <dbReference type="ChEBI" id="CHEBI:58210"/>
    </cofactor>
    <text evidence="13">Binds 1 FMN per subunit.</text>
</comment>
<evidence type="ECO:0000256" key="4">
    <source>
        <dbReference type="ARBA" id="ARBA00005359"/>
    </source>
</evidence>
<evidence type="ECO:0000256" key="6">
    <source>
        <dbReference type="ARBA" id="ARBA00022475"/>
    </source>
</evidence>
<keyword evidence="16" id="KW-1185">Reference proteome</keyword>
<keyword evidence="8 13" id="KW-0288">FMN</keyword>
<dbReference type="OrthoDB" id="9802377at2"/>
<evidence type="ECO:0000256" key="1">
    <source>
        <dbReference type="ARBA" id="ARBA00003125"/>
    </source>
</evidence>
<dbReference type="GO" id="GO:0006207">
    <property type="term" value="P:'de novo' pyrimidine nucleobase biosynthetic process"/>
    <property type="evidence" value="ECO:0007669"/>
    <property type="project" value="UniProtKB-UniRule"/>
</dbReference>
<dbReference type="AlphaFoldDB" id="A0A2S7UZF2"/>
<sequence>MLFELAKKFMFTQDAEWAHEFALKNFKRFANTPLSFVWKQTIQDKPVEVLGMTFPNPVGLAAGLDKNGDCIDAFGQMGFGFVEIGTVTPVGQAGNPKPRIFRLPEQNAIINRMGFNNHGVDNLIENVKRANFKGILGINIGKNKDTPNETGHEDYVICMQKVYQYADYITVNISSPNTPGLRDLQFGDSLNVLLSAVKQQQTLLAKEHDKYVPVLVKIAPDMDEVAIEQVVDCIVSEGMDGIIATNTTLSRDAVQGLKHAEEAGGLSGNPVKDMSTQVITKIRSINKEIPIIGVGGINDAQSAKEKLAAGANLVQVYTNFIYQGPKLIKNIVNNL</sequence>
<dbReference type="InterPro" id="IPR012135">
    <property type="entry name" value="Dihydroorotate_DH_1_2"/>
</dbReference>
<keyword evidence="6 13" id="KW-1003">Cell membrane</keyword>
<feature type="binding site" evidence="13">
    <location>
        <position position="245"/>
    </location>
    <ligand>
        <name>FMN</name>
        <dbReference type="ChEBI" id="CHEBI:58210"/>
    </ligand>
</feature>
<evidence type="ECO:0000256" key="8">
    <source>
        <dbReference type="ARBA" id="ARBA00022643"/>
    </source>
</evidence>
<comment type="caution">
    <text evidence="15">The sequence shown here is derived from an EMBL/GenBank/DDBJ whole genome shotgun (WGS) entry which is preliminary data.</text>
</comment>
<dbReference type="PROSITE" id="PS00912">
    <property type="entry name" value="DHODEHASE_2"/>
    <property type="match status" value="1"/>
</dbReference>
<evidence type="ECO:0000313" key="16">
    <source>
        <dbReference type="Proteomes" id="UP000239007"/>
    </source>
</evidence>
<evidence type="ECO:0000259" key="14">
    <source>
        <dbReference type="Pfam" id="PF01180"/>
    </source>
</evidence>
<feature type="binding site" evidence="13">
    <location>
        <position position="296"/>
    </location>
    <ligand>
        <name>FMN</name>
        <dbReference type="ChEBI" id="CHEBI:58210"/>
    </ligand>
</feature>
<feature type="binding site" evidence="13">
    <location>
        <position position="217"/>
    </location>
    <ligand>
        <name>FMN</name>
        <dbReference type="ChEBI" id="CHEBI:58210"/>
    </ligand>
</feature>
<dbReference type="InterPro" id="IPR005720">
    <property type="entry name" value="Dihydroorotate_DH_cat"/>
</dbReference>
<feature type="binding site" evidence="13">
    <location>
        <position position="172"/>
    </location>
    <ligand>
        <name>substrate</name>
    </ligand>
</feature>
<feature type="binding site" evidence="13">
    <location>
        <position position="139"/>
    </location>
    <ligand>
        <name>FMN</name>
        <dbReference type="ChEBI" id="CHEBI:58210"/>
    </ligand>
</feature>
<feature type="binding site" evidence="13">
    <location>
        <begin position="317"/>
        <end position="318"/>
    </location>
    <ligand>
        <name>FMN</name>
        <dbReference type="ChEBI" id="CHEBI:58210"/>
    </ligand>
</feature>
<feature type="binding site" evidence="13">
    <location>
        <begin position="246"/>
        <end position="247"/>
    </location>
    <ligand>
        <name>substrate</name>
    </ligand>
</feature>
<dbReference type="GO" id="GO:0005886">
    <property type="term" value="C:plasma membrane"/>
    <property type="evidence" value="ECO:0007669"/>
    <property type="project" value="UniProtKB-SubCell"/>
</dbReference>
<dbReference type="UniPathway" id="UPA00070">
    <property type="reaction ID" value="UER00946"/>
</dbReference>
<dbReference type="NCBIfam" id="TIGR01036">
    <property type="entry name" value="pyrD_sub2"/>
    <property type="match status" value="1"/>
</dbReference>
<feature type="binding site" evidence="13">
    <location>
        <begin position="62"/>
        <end position="66"/>
    </location>
    <ligand>
        <name>FMN</name>
        <dbReference type="ChEBI" id="CHEBI:58210"/>
    </ligand>
</feature>
<feature type="binding site" evidence="13">
    <location>
        <position position="86"/>
    </location>
    <ligand>
        <name>FMN</name>
        <dbReference type="ChEBI" id="CHEBI:58210"/>
    </ligand>
</feature>
<keyword evidence="11 13" id="KW-0472">Membrane</keyword>
<comment type="function">
    <text evidence="1 13">Catalyzes the conversion of dihydroorotate to orotate with quinone as electron acceptor.</text>
</comment>
<evidence type="ECO:0000313" key="15">
    <source>
        <dbReference type="EMBL" id="PQJ54661.1"/>
    </source>
</evidence>
<dbReference type="FunFam" id="3.20.20.70:FF:000028">
    <property type="entry name" value="Dihydroorotate dehydrogenase (quinone)"/>
    <property type="match status" value="1"/>
</dbReference>
<accession>A0A2S7UZF2</accession>
<protein>
    <recommendedName>
        <fullName evidence="13">Dihydroorotate dehydrogenase (quinone)</fullName>
        <ecNumber evidence="13">1.3.5.2</ecNumber>
    </recommendedName>
    <alternativeName>
        <fullName evidence="13">DHOdehase</fullName>
        <shortName evidence="13">DHOD</shortName>
        <shortName evidence="13">DHODase</shortName>
    </alternativeName>
    <alternativeName>
        <fullName evidence="13">Dihydroorotate oxidase</fullName>
    </alternativeName>
</protein>
<organism evidence="15 16">
    <name type="scientific">Psychrosphaera saromensis</name>
    <dbReference type="NCBI Taxonomy" id="716813"/>
    <lineage>
        <taxon>Bacteria</taxon>
        <taxon>Pseudomonadati</taxon>
        <taxon>Pseudomonadota</taxon>
        <taxon>Gammaproteobacteria</taxon>
        <taxon>Alteromonadales</taxon>
        <taxon>Pseudoalteromonadaceae</taxon>
        <taxon>Psychrosphaera</taxon>
    </lineage>
</organism>
<dbReference type="Proteomes" id="UP000239007">
    <property type="component" value="Unassembled WGS sequence"/>
</dbReference>
<feature type="binding site" evidence="13">
    <location>
        <position position="66"/>
    </location>
    <ligand>
        <name>substrate</name>
    </ligand>
</feature>
<comment type="subunit">
    <text evidence="5 13">Monomer.</text>
</comment>
<feature type="binding site" evidence="13">
    <location>
        <begin position="111"/>
        <end position="115"/>
    </location>
    <ligand>
        <name>substrate</name>
    </ligand>
</feature>
<comment type="subcellular location">
    <subcellularLocation>
        <location evidence="2 13">Cell membrane</location>
        <topology evidence="2 13">Peripheral membrane protein</topology>
    </subcellularLocation>
</comment>
<dbReference type="InterPro" id="IPR001295">
    <property type="entry name" value="Dihydroorotate_DH_CS"/>
</dbReference>
<dbReference type="PANTHER" id="PTHR48109">
    <property type="entry name" value="DIHYDROOROTATE DEHYDROGENASE (QUINONE), MITOCHONDRIAL-RELATED"/>
    <property type="match status" value="1"/>
</dbReference>
<evidence type="ECO:0000256" key="3">
    <source>
        <dbReference type="ARBA" id="ARBA00005161"/>
    </source>
</evidence>